<dbReference type="GO" id="GO:0004650">
    <property type="term" value="F:polygalacturonase activity"/>
    <property type="evidence" value="ECO:0007669"/>
    <property type="project" value="InterPro"/>
</dbReference>
<gene>
    <name evidence="12" type="ORF">T440DRAFT_393842</name>
</gene>
<comment type="subcellular location">
    <subcellularLocation>
        <location evidence="1">Secreted</location>
    </subcellularLocation>
</comment>
<dbReference type="GO" id="GO:0071555">
    <property type="term" value="P:cell wall organization"/>
    <property type="evidence" value="ECO:0007669"/>
    <property type="project" value="UniProtKB-KW"/>
</dbReference>
<evidence type="ECO:0000256" key="9">
    <source>
        <dbReference type="ARBA" id="ARBA00023316"/>
    </source>
</evidence>
<sequence length="442" mass="46816">MHFSSFILAAAAIAPAFAQLSGKVGPLTTHAAKSAKKTCNVLSYGGKADKSTDLGPALLSAFAACKTGGTVVVPSGDYALKTWVTFEGGKAWALQLDGVIYRTGTGAGNMLFIRNANDFEMFSSTGKGAIQGLGYQDHKNGKRDGARLLRVEKSTNFSVHDIILVDAPMFHFVMNTVTNGEAYNMAIRGGDWGGLDGVDVTGTNVWVHDIMVTNKDECVTVKSPSKNILIENIYCNSSGGCAMGSLGANTAISSVIYRNIYTWKSNQMMMVKSNGGSGYVEDVVFENFIGHSNAWSLDIDQKWASMSTIAGNGVQLSNMTFRNWKGTVANGAQRGPVKVVCADKAPCHDITITDLAMWTETGSKNTYQCQNGYGTGFCLKKGTPAAYAATTSTQTVAPTGYSAATMKEDLKTAFGISSSIPIPTMPASFYPGTAPKSKLAGQ</sequence>
<evidence type="ECO:0000256" key="11">
    <source>
        <dbReference type="SAM" id="SignalP"/>
    </source>
</evidence>
<comment type="similarity">
    <text evidence="2 10">Belongs to the glycosyl hydrolase 28 family.</text>
</comment>
<keyword evidence="5 10" id="KW-0378">Hydrolase</keyword>
<name>A0A6A7B970_9PLEO</name>
<evidence type="ECO:0000256" key="3">
    <source>
        <dbReference type="ARBA" id="ARBA00022525"/>
    </source>
</evidence>
<evidence type="ECO:0000256" key="1">
    <source>
        <dbReference type="ARBA" id="ARBA00004613"/>
    </source>
</evidence>
<evidence type="ECO:0000256" key="4">
    <source>
        <dbReference type="ARBA" id="ARBA00022729"/>
    </source>
</evidence>
<accession>A0A6A7B970</accession>
<evidence type="ECO:0000256" key="8">
    <source>
        <dbReference type="ARBA" id="ARBA00023295"/>
    </source>
</evidence>
<dbReference type="SUPFAM" id="SSF51126">
    <property type="entry name" value="Pectin lyase-like"/>
    <property type="match status" value="1"/>
</dbReference>
<dbReference type="GO" id="GO:0005975">
    <property type="term" value="P:carbohydrate metabolic process"/>
    <property type="evidence" value="ECO:0007669"/>
    <property type="project" value="InterPro"/>
</dbReference>
<keyword evidence="13" id="KW-1185">Reference proteome</keyword>
<protein>
    <submittedName>
        <fullName evidence="12">Glycoside hydrolase family 28 protein</fullName>
    </submittedName>
</protein>
<evidence type="ECO:0000256" key="6">
    <source>
        <dbReference type="ARBA" id="ARBA00023157"/>
    </source>
</evidence>
<dbReference type="AlphaFoldDB" id="A0A6A7B970"/>
<dbReference type="InterPro" id="IPR012334">
    <property type="entry name" value="Pectin_lyas_fold"/>
</dbReference>
<organism evidence="12 13">
    <name type="scientific">Plenodomus tracheiphilus IPT5</name>
    <dbReference type="NCBI Taxonomy" id="1408161"/>
    <lineage>
        <taxon>Eukaryota</taxon>
        <taxon>Fungi</taxon>
        <taxon>Dikarya</taxon>
        <taxon>Ascomycota</taxon>
        <taxon>Pezizomycotina</taxon>
        <taxon>Dothideomycetes</taxon>
        <taxon>Pleosporomycetidae</taxon>
        <taxon>Pleosporales</taxon>
        <taxon>Pleosporineae</taxon>
        <taxon>Leptosphaeriaceae</taxon>
        <taxon>Plenodomus</taxon>
    </lineage>
</organism>
<keyword evidence="7" id="KW-0325">Glycoprotein</keyword>
<dbReference type="Pfam" id="PF00295">
    <property type="entry name" value="Glyco_hydro_28"/>
    <property type="match status" value="1"/>
</dbReference>
<dbReference type="GO" id="GO:0046576">
    <property type="term" value="F:rhamnogalacturonan alpha-L-rhamnopyranosyl-(1-&gt;4)-alpha-D-galactopyranosyluronide lyase activity"/>
    <property type="evidence" value="ECO:0007669"/>
    <property type="project" value="UniProtKB-ARBA"/>
</dbReference>
<evidence type="ECO:0000256" key="2">
    <source>
        <dbReference type="ARBA" id="ARBA00008834"/>
    </source>
</evidence>
<feature type="chain" id="PRO_5025391597" evidence="11">
    <location>
        <begin position="19"/>
        <end position="442"/>
    </location>
</feature>
<dbReference type="PANTHER" id="PTHR31736">
    <property type="match status" value="1"/>
</dbReference>
<keyword evidence="4 11" id="KW-0732">Signal</keyword>
<evidence type="ECO:0000256" key="5">
    <source>
        <dbReference type="ARBA" id="ARBA00022801"/>
    </source>
</evidence>
<reference evidence="12" key="1">
    <citation type="submission" date="2020-01" db="EMBL/GenBank/DDBJ databases">
        <authorList>
            <consortium name="DOE Joint Genome Institute"/>
            <person name="Haridas S."/>
            <person name="Albert R."/>
            <person name="Binder M."/>
            <person name="Bloem J."/>
            <person name="Labutti K."/>
            <person name="Salamov A."/>
            <person name="Andreopoulos B."/>
            <person name="Baker S.E."/>
            <person name="Barry K."/>
            <person name="Bills G."/>
            <person name="Bluhm B.H."/>
            <person name="Cannon C."/>
            <person name="Castanera R."/>
            <person name="Culley D.E."/>
            <person name="Daum C."/>
            <person name="Ezra D."/>
            <person name="Gonzalez J.B."/>
            <person name="Henrissat B."/>
            <person name="Kuo A."/>
            <person name="Liang C."/>
            <person name="Lipzen A."/>
            <person name="Lutzoni F."/>
            <person name="Magnuson J."/>
            <person name="Mondo S."/>
            <person name="Nolan M."/>
            <person name="Ohm R."/>
            <person name="Pangilinan J."/>
            <person name="Park H.-J."/>
            <person name="Ramirez L."/>
            <person name="Alfaro M."/>
            <person name="Sun H."/>
            <person name="Tritt A."/>
            <person name="Yoshinaga Y."/>
            <person name="Zwiers L.-H."/>
            <person name="Turgeon B.G."/>
            <person name="Goodwin S.B."/>
            <person name="Spatafora J.W."/>
            <person name="Crous P.W."/>
            <person name="Grigoriev I.V."/>
        </authorList>
    </citation>
    <scope>NUCLEOTIDE SEQUENCE</scope>
    <source>
        <strain evidence="12">IPT5</strain>
    </source>
</reference>
<dbReference type="EMBL" id="MU006300">
    <property type="protein sequence ID" value="KAF2851944.1"/>
    <property type="molecule type" value="Genomic_DNA"/>
</dbReference>
<evidence type="ECO:0000313" key="12">
    <source>
        <dbReference type="EMBL" id="KAF2851944.1"/>
    </source>
</evidence>
<dbReference type="InterPro" id="IPR000743">
    <property type="entry name" value="Glyco_hydro_28"/>
</dbReference>
<keyword evidence="8 10" id="KW-0326">Glycosidase</keyword>
<dbReference type="InterPro" id="IPR011050">
    <property type="entry name" value="Pectin_lyase_fold/virulence"/>
</dbReference>
<dbReference type="Proteomes" id="UP000799423">
    <property type="component" value="Unassembled WGS sequence"/>
</dbReference>
<dbReference type="OrthoDB" id="2268901at2759"/>
<keyword evidence="3" id="KW-0964">Secreted</keyword>
<evidence type="ECO:0000256" key="7">
    <source>
        <dbReference type="ARBA" id="ARBA00023180"/>
    </source>
</evidence>
<dbReference type="PANTHER" id="PTHR31736:SF19">
    <property type="entry name" value="PECTIN LYASE SUPERFAMILY PROTEIN-RELATED"/>
    <property type="match status" value="1"/>
</dbReference>
<keyword evidence="6" id="KW-1015">Disulfide bond</keyword>
<feature type="signal peptide" evidence="11">
    <location>
        <begin position="1"/>
        <end position="18"/>
    </location>
</feature>
<proteinExistence type="inferred from homology"/>
<evidence type="ECO:0000313" key="13">
    <source>
        <dbReference type="Proteomes" id="UP000799423"/>
    </source>
</evidence>
<keyword evidence="9" id="KW-0961">Cell wall biogenesis/degradation</keyword>
<dbReference type="Gene3D" id="2.160.20.10">
    <property type="entry name" value="Single-stranded right-handed beta-helix, Pectin lyase-like"/>
    <property type="match status" value="1"/>
</dbReference>
<evidence type="ECO:0000256" key="10">
    <source>
        <dbReference type="RuleBase" id="RU361169"/>
    </source>
</evidence>
<dbReference type="GO" id="GO:0005576">
    <property type="term" value="C:extracellular region"/>
    <property type="evidence" value="ECO:0007669"/>
    <property type="project" value="UniProtKB-SubCell"/>
</dbReference>